<gene>
    <name evidence="3" type="ORF">D8M06_12460</name>
</gene>
<dbReference type="Gene3D" id="3.20.20.370">
    <property type="entry name" value="Glycoside hydrolase/deacetylase"/>
    <property type="match status" value="1"/>
</dbReference>
<dbReference type="AlphaFoldDB" id="A0A494ZZY3"/>
<dbReference type="GO" id="GO:0005975">
    <property type="term" value="P:carbohydrate metabolic process"/>
    <property type="evidence" value="ECO:0007669"/>
    <property type="project" value="InterPro"/>
</dbReference>
<dbReference type="Pfam" id="PF01522">
    <property type="entry name" value="Polysacc_deac_1"/>
    <property type="match status" value="1"/>
</dbReference>
<sequence length="205" mass="23047">MTNTVPTNNKAIAITFDDGPNPIYTPQVLEIFANAGGKATFFMIGEKMEKYPEIVRMAKEKGHQIGNHTYTHADLSKLSVEELKEEIKRTEELIQELTGEMPHVLRPPFLLFNEETVAIAEENGYPMIGALNLDARDWEQPGVNHILEESRKHVKEGSILIFHDGYGDRSQTIEAISKLVPELTEKGFQLVTVSELLTLSNSNKQ</sequence>
<dbReference type="PANTHER" id="PTHR10587">
    <property type="entry name" value="GLYCOSYL TRANSFERASE-RELATED"/>
    <property type="match status" value="1"/>
</dbReference>
<dbReference type="CDD" id="cd10917">
    <property type="entry name" value="CE4_NodB_like_6s_7s"/>
    <property type="match status" value="1"/>
</dbReference>
<dbReference type="InterPro" id="IPR002509">
    <property type="entry name" value="NODB_dom"/>
</dbReference>
<feature type="coiled-coil region" evidence="1">
    <location>
        <begin position="73"/>
        <end position="100"/>
    </location>
</feature>
<keyword evidence="1" id="KW-0175">Coiled coil</keyword>
<keyword evidence="4" id="KW-1185">Reference proteome</keyword>
<dbReference type="InterPro" id="IPR011330">
    <property type="entry name" value="Glyco_hydro/deAcase_b/a-brl"/>
</dbReference>
<dbReference type="SUPFAM" id="SSF88713">
    <property type="entry name" value="Glycoside hydrolase/deacetylase"/>
    <property type="match status" value="1"/>
</dbReference>
<feature type="domain" description="NodB homology" evidence="2">
    <location>
        <begin position="10"/>
        <end position="191"/>
    </location>
</feature>
<protein>
    <submittedName>
        <fullName evidence="3">Polysaccharide deacetylase family protein</fullName>
    </submittedName>
</protein>
<dbReference type="EMBL" id="RBZP01000010">
    <property type="protein sequence ID" value="RKQ32543.1"/>
    <property type="molecule type" value="Genomic_DNA"/>
</dbReference>
<dbReference type="GO" id="GO:0016810">
    <property type="term" value="F:hydrolase activity, acting on carbon-nitrogen (but not peptide) bonds"/>
    <property type="evidence" value="ECO:0007669"/>
    <property type="project" value="InterPro"/>
</dbReference>
<dbReference type="RefSeq" id="WP_121204807.1">
    <property type="nucleotide sequence ID" value="NZ_RBZP01000010.1"/>
</dbReference>
<reference evidence="3 4" key="1">
    <citation type="journal article" date="2016" name="Int. J. Syst. Evol. Microbiol.">
        <title>Oceanobacillus halophilus sp. nov., a novel moderately halophilic bacterium from a hypersaline lake.</title>
        <authorList>
            <person name="Amoozegar M.A."/>
            <person name="Bagheri M."/>
            <person name="Makhdoumi A."/>
            <person name="Nikou M.M."/>
            <person name="Fazeli S.A.S."/>
            <person name="Schumann P."/>
            <person name="Sproer C."/>
            <person name="Sanchez-Porro C."/>
            <person name="Ventosa A."/>
        </authorList>
    </citation>
    <scope>NUCLEOTIDE SEQUENCE [LARGE SCALE GENOMIC DNA]</scope>
    <source>
        <strain evidence="3 4">DSM 23996</strain>
    </source>
</reference>
<dbReference type="OrthoDB" id="9812065at2"/>
<dbReference type="InterPro" id="IPR050248">
    <property type="entry name" value="Polysacc_deacetylase_ArnD"/>
</dbReference>
<organism evidence="3 4">
    <name type="scientific">Oceanobacillus halophilus</name>
    <dbReference type="NCBI Taxonomy" id="930130"/>
    <lineage>
        <taxon>Bacteria</taxon>
        <taxon>Bacillati</taxon>
        <taxon>Bacillota</taxon>
        <taxon>Bacilli</taxon>
        <taxon>Bacillales</taxon>
        <taxon>Bacillaceae</taxon>
        <taxon>Oceanobacillus</taxon>
    </lineage>
</organism>
<comment type="caution">
    <text evidence="3">The sequence shown here is derived from an EMBL/GenBank/DDBJ whole genome shotgun (WGS) entry which is preliminary data.</text>
</comment>
<accession>A0A494ZZY3</accession>
<name>A0A494ZZY3_9BACI</name>
<evidence type="ECO:0000313" key="4">
    <source>
        <dbReference type="Proteomes" id="UP000269301"/>
    </source>
</evidence>
<evidence type="ECO:0000256" key="1">
    <source>
        <dbReference type="SAM" id="Coils"/>
    </source>
</evidence>
<proteinExistence type="predicted"/>
<dbReference type="PROSITE" id="PS51677">
    <property type="entry name" value="NODB"/>
    <property type="match status" value="1"/>
</dbReference>
<dbReference type="Proteomes" id="UP000269301">
    <property type="component" value="Unassembled WGS sequence"/>
</dbReference>
<evidence type="ECO:0000313" key="3">
    <source>
        <dbReference type="EMBL" id="RKQ32543.1"/>
    </source>
</evidence>
<evidence type="ECO:0000259" key="2">
    <source>
        <dbReference type="PROSITE" id="PS51677"/>
    </source>
</evidence>